<feature type="domain" description="DNA mismatch repair proteins mutS family" evidence="5">
    <location>
        <begin position="418"/>
        <end position="592"/>
    </location>
</feature>
<dbReference type="InterPro" id="IPR000432">
    <property type="entry name" value="DNA_mismatch_repair_MutS_C"/>
</dbReference>
<keyword evidence="3" id="KW-0238">DNA-binding</keyword>
<proteinExistence type="predicted"/>
<evidence type="ECO:0000313" key="6">
    <source>
        <dbReference type="EMBL" id="HIX81847.1"/>
    </source>
</evidence>
<dbReference type="GO" id="GO:0006298">
    <property type="term" value="P:mismatch repair"/>
    <property type="evidence" value="ECO:0007669"/>
    <property type="project" value="InterPro"/>
</dbReference>
<dbReference type="PANTHER" id="PTHR11361:SF99">
    <property type="entry name" value="DNA MISMATCH REPAIR PROTEIN"/>
    <property type="match status" value="1"/>
</dbReference>
<keyword evidence="4" id="KW-0472">Membrane</keyword>
<dbReference type="InterPro" id="IPR027417">
    <property type="entry name" value="P-loop_NTPase"/>
</dbReference>
<dbReference type="PANTHER" id="PTHR11361">
    <property type="entry name" value="DNA MISMATCH REPAIR PROTEIN MUTS FAMILY MEMBER"/>
    <property type="match status" value="1"/>
</dbReference>
<evidence type="ECO:0000256" key="2">
    <source>
        <dbReference type="ARBA" id="ARBA00022840"/>
    </source>
</evidence>
<dbReference type="GO" id="GO:0005524">
    <property type="term" value="F:ATP binding"/>
    <property type="evidence" value="ECO:0007669"/>
    <property type="project" value="UniProtKB-KW"/>
</dbReference>
<evidence type="ECO:0000256" key="1">
    <source>
        <dbReference type="ARBA" id="ARBA00022741"/>
    </source>
</evidence>
<reference evidence="6" key="1">
    <citation type="journal article" date="2021" name="PeerJ">
        <title>Extensive microbial diversity within the chicken gut microbiome revealed by metagenomics and culture.</title>
        <authorList>
            <person name="Gilroy R."/>
            <person name="Ravi A."/>
            <person name="Getino M."/>
            <person name="Pursley I."/>
            <person name="Horton D.L."/>
            <person name="Alikhan N.F."/>
            <person name="Baker D."/>
            <person name="Gharbi K."/>
            <person name="Hall N."/>
            <person name="Watson M."/>
            <person name="Adriaenssens E.M."/>
            <person name="Foster-Nyarko E."/>
            <person name="Jarju S."/>
            <person name="Secka A."/>
            <person name="Antonio M."/>
            <person name="Oren A."/>
            <person name="Chaudhuri R.R."/>
            <person name="La Ragione R."/>
            <person name="Hildebrand F."/>
            <person name="Pallen M.J."/>
        </authorList>
    </citation>
    <scope>NUCLEOTIDE SEQUENCE</scope>
    <source>
        <strain evidence="6">ChiGjej1B1-14440</strain>
    </source>
</reference>
<evidence type="ECO:0000256" key="4">
    <source>
        <dbReference type="SAM" id="Phobius"/>
    </source>
</evidence>
<dbReference type="GO" id="GO:0005829">
    <property type="term" value="C:cytosol"/>
    <property type="evidence" value="ECO:0007669"/>
    <property type="project" value="TreeGrafter"/>
</dbReference>
<feature type="transmembrane region" description="Helical" evidence="4">
    <location>
        <begin position="237"/>
        <end position="258"/>
    </location>
</feature>
<dbReference type="InterPro" id="IPR045076">
    <property type="entry name" value="MutS"/>
</dbReference>
<gene>
    <name evidence="6" type="ORF">H9980_07765</name>
</gene>
<evidence type="ECO:0000313" key="7">
    <source>
        <dbReference type="Proteomes" id="UP000886724"/>
    </source>
</evidence>
<dbReference type="AlphaFoldDB" id="A0A9D1XMN1"/>
<dbReference type="Pfam" id="PF00488">
    <property type="entry name" value="MutS_V"/>
    <property type="match status" value="1"/>
</dbReference>
<organism evidence="6 7">
    <name type="scientific">Candidatus Erysipelatoclostridium merdavium</name>
    <dbReference type="NCBI Taxonomy" id="2838566"/>
    <lineage>
        <taxon>Bacteria</taxon>
        <taxon>Bacillati</taxon>
        <taxon>Bacillota</taxon>
        <taxon>Erysipelotrichia</taxon>
        <taxon>Erysipelotrichales</taxon>
        <taxon>Erysipelotrichales incertae sedis</taxon>
    </lineage>
</organism>
<keyword evidence="4" id="KW-1133">Transmembrane helix</keyword>
<feature type="transmembrane region" description="Helical" evidence="4">
    <location>
        <begin position="53"/>
        <end position="72"/>
    </location>
</feature>
<dbReference type="GO" id="GO:0030983">
    <property type="term" value="F:mismatched DNA binding"/>
    <property type="evidence" value="ECO:0007669"/>
    <property type="project" value="InterPro"/>
</dbReference>
<keyword evidence="4" id="KW-0812">Transmembrane</keyword>
<accession>A0A9D1XMN1</accession>
<dbReference type="InterPro" id="IPR036187">
    <property type="entry name" value="DNA_mismatch_repair_MutS_sf"/>
</dbReference>
<feature type="transmembrane region" description="Helical" evidence="4">
    <location>
        <begin position="213"/>
        <end position="231"/>
    </location>
</feature>
<dbReference type="EMBL" id="DXET01000168">
    <property type="protein sequence ID" value="HIX81847.1"/>
    <property type="molecule type" value="Genomic_DNA"/>
</dbReference>
<evidence type="ECO:0000259" key="5">
    <source>
        <dbReference type="SMART" id="SM00534"/>
    </source>
</evidence>
<protein>
    <recommendedName>
        <fullName evidence="5">DNA mismatch repair proteins mutS family domain-containing protein</fullName>
    </recommendedName>
</protein>
<dbReference type="SUPFAM" id="SSF48334">
    <property type="entry name" value="DNA repair protein MutS, domain III"/>
    <property type="match status" value="1"/>
</dbReference>
<dbReference type="GO" id="GO:0140664">
    <property type="term" value="F:ATP-dependent DNA damage sensor activity"/>
    <property type="evidence" value="ECO:0007669"/>
    <property type="project" value="InterPro"/>
</dbReference>
<keyword evidence="2" id="KW-0067">ATP-binding</keyword>
<dbReference type="Gene3D" id="3.40.50.300">
    <property type="entry name" value="P-loop containing nucleotide triphosphate hydrolases"/>
    <property type="match status" value="1"/>
</dbReference>
<evidence type="ECO:0000256" key="3">
    <source>
        <dbReference type="ARBA" id="ARBA00023125"/>
    </source>
</evidence>
<name>A0A9D1XMN1_9FIRM</name>
<dbReference type="Proteomes" id="UP000886724">
    <property type="component" value="Unassembled WGS sequence"/>
</dbReference>
<reference evidence="6" key="2">
    <citation type="submission" date="2021-04" db="EMBL/GenBank/DDBJ databases">
        <authorList>
            <person name="Gilroy R."/>
        </authorList>
    </citation>
    <scope>NUCLEOTIDE SEQUENCE</scope>
    <source>
        <strain evidence="6">ChiGjej1B1-14440</strain>
    </source>
</reference>
<dbReference type="SUPFAM" id="SSF52540">
    <property type="entry name" value="P-loop containing nucleoside triphosphate hydrolases"/>
    <property type="match status" value="1"/>
</dbReference>
<dbReference type="SMART" id="SM00534">
    <property type="entry name" value="MUTSac"/>
    <property type="match status" value="1"/>
</dbReference>
<sequence length="592" mass="68239">MKLEYFTSQKDNLDKQIKQLESATFKISMLRLLVGLSIIVLLLVSYFYKVDLLVYVCFLLLVIFMGLVYYYNKLNQKLSYLKAKAQVVLRYLQRFNHDWKEFEETGSEFFSEMSGPIKDLDLAGQNSLYQFLNTATSSLGKKRLIDKLTRKSFDYKAIIQEQQAVEELSGKLDFVLETETYGKMTKEYYLGERAVNDFLKLIKDHNSSNKLTFLNYLIPVITIVAILLFCFKIGFQYMIILVPLLIMGQLFFAALMLLKNRNLFDCSAKLSSSLEYYLNVCNLVSENDFNTNHLQIIKTDLQAALLHLKQLKKISDMIKQRNNLLAFLLLNGLLLWDRNCYSRLNQWIDDRGNQLEHWLKQIGELESLISLQVLIQTKTGVSMPSIVDEHKPVLEFQDAYHPLLASNEAVANSFKMERQVAIITGSNMSGKTTFLRTVGINLVLAYAGGPVMVKSFTCSLMQLFTSMRIEDDIEGISTFYGELLRIKEIVEENRTGKVMIALIDEIFKGTNSADRIIGARETVKQLSSSNIFTLITTHDFELCELENEVSCTNYHFEEYYQDDKIKFDYRIKDGRSKTTNAQYLLKMVGIID</sequence>
<comment type="caution">
    <text evidence="6">The sequence shown here is derived from an EMBL/GenBank/DDBJ whole genome shotgun (WGS) entry which is preliminary data.</text>
</comment>
<feature type="transmembrane region" description="Helical" evidence="4">
    <location>
        <begin position="28"/>
        <end position="47"/>
    </location>
</feature>
<keyword evidence="1" id="KW-0547">Nucleotide-binding</keyword>